<accession>A0A2G9T7U7</accession>
<dbReference type="OrthoDB" id="10557425at2759"/>
<sequence>MQGFCEFCLTSTAPTVNLGNIRIPSFGNINNIEEVVVVQATNRVPLSQLGLSEKEIYTLCAKFAPVAAKYCYVSKVEEQFIEKCRGYNQDCAQFQAKHVAGASIPYLPPRA</sequence>
<organism evidence="1 2">
    <name type="scientific">Teladorsagia circumcincta</name>
    <name type="common">Brown stomach worm</name>
    <name type="synonym">Ostertagia circumcincta</name>
    <dbReference type="NCBI Taxonomy" id="45464"/>
    <lineage>
        <taxon>Eukaryota</taxon>
        <taxon>Metazoa</taxon>
        <taxon>Ecdysozoa</taxon>
        <taxon>Nematoda</taxon>
        <taxon>Chromadorea</taxon>
        <taxon>Rhabditida</taxon>
        <taxon>Rhabditina</taxon>
        <taxon>Rhabditomorpha</taxon>
        <taxon>Strongyloidea</taxon>
        <taxon>Trichostrongylidae</taxon>
        <taxon>Teladorsagia</taxon>
    </lineage>
</organism>
<proteinExistence type="predicted"/>
<evidence type="ECO:0000313" key="2">
    <source>
        <dbReference type="Proteomes" id="UP000230423"/>
    </source>
</evidence>
<dbReference type="EMBL" id="KZ402943">
    <property type="protein sequence ID" value="PIO54004.1"/>
    <property type="molecule type" value="Genomic_DNA"/>
</dbReference>
<reference evidence="1 2" key="1">
    <citation type="submission" date="2015-09" db="EMBL/GenBank/DDBJ databases">
        <title>Draft genome of the parasitic nematode Teladorsagia circumcincta isolate WARC Sus (inbred).</title>
        <authorList>
            <person name="Mitreva M."/>
        </authorList>
    </citation>
    <scope>NUCLEOTIDE SEQUENCE [LARGE SCALE GENOMIC DNA]</scope>
    <source>
        <strain evidence="1 2">S</strain>
    </source>
</reference>
<dbReference type="AlphaFoldDB" id="A0A2G9T7U7"/>
<evidence type="ECO:0000313" key="1">
    <source>
        <dbReference type="EMBL" id="PIO54004.1"/>
    </source>
</evidence>
<protein>
    <submittedName>
        <fullName evidence="1">Uncharacterized protein</fullName>
    </submittedName>
</protein>
<feature type="non-terminal residue" evidence="1">
    <location>
        <position position="111"/>
    </location>
</feature>
<keyword evidence="2" id="KW-1185">Reference proteome</keyword>
<dbReference type="Proteomes" id="UP000230423">
    <property type="component" value="Unassembled WGS sequence"/>
</dbReference>
<gene>
    <name evidence="1" type="ORF">TELCIR_24642</name>
</gene>
<name>A0A2G9T7U7_TELCI</name>